<proteinExistence type="predicted"/>
<keyword evidence="2" id="KW-1185">Reference proteome</keyword>
<evidence type="ECO:0000313" key="1">
    <source>
        <dbReference type="EMBL" id="GAD68425.1"/>
    </source>
</evidence>
<evidence type="ECO:0000313" key="2">
    <source>
        <dbReference type="Proteomes" id="UP000016570"/>
    </source>
</evidence>
<protein>
    <submittedName>
        <fullName evidence="1">Uncharacterized protein</fullName>
    </submittedName>
</protein>
<sequence>MFKIEFYLKENQAHWSAEIHQLNSDILQRHIFPKLLTSQPHLNFQFCEHNQQGVILSASGTTLGSFKID</sequence>
<comment type="caution">
    <text evidence="1">The sequence shown here is derived from an EMBL/GenBank/DDBJ whole genome shotgun (WGS) entry which is preliminary data.</text>
</comment>
<gene>
    <name evidence="1" type="ORF">VPR01S_13_00890</name>
</gene>
<dbReference type="AlphaFoldDB" id="U3A408"/>
<accession>U3A408</accession>
<organism evidence="1 2">
    <name type="scientific">Vibrio proteolyticus NBRC 13287</name>
    <dbReference type="NCBI Taxonomy" id="1219065"/>
    <lineage>
        <taxon>Bacteria</taxon>
        <taxon>Pseudomonadati</taxon>
        <taxon>Pseudomonadota</taxon>
        <taxon>Gammaproteobacteria</taxon>
        <taxon>Vibrionales</taxon>
        <taxon>Vibrionaceae</taxon>
        <taxon>Vibrio</taxon>
    </lineage>
</organism>
<dbReference type="eggNOG" id="ENOG5031NTU">
    <property type="taxonomic scope" value="Bacteria"/>
</dbReference>
<dbReference type="Proteomes" id="UP000016570">
    <property type="component" value="Unassembled WGS sequence"/>
</dbReference>
<name>U3A408_VIBPR</name>
<reference evidence="1 2" key="1">
    <citation type="submission" date="2013-09" db="EMBL/GenBank/DDBJ databases">
        <title>Whole genome shotgun sequence of Vibrio proteolyticus NBRC 13287.</title>
        <authorList>
            <person name="Isaki S."/>
            <person name="Hosoyama A."/>
            <person name="Numata M."/>
            <person name="Hashimoto M."/>
            <person name="Hosoyama Y."/>
            <person name="Tsuchikane K."/>
            <person name="Noguchi M."/>
            <person name="Hirakata S."/>
            <person name="Ichikawa N."/>
            <person name="Ohji S."/>
            <person name="Yamazoe A."/>
            <person name="Fujita N."/>
        </authorList>
    </citation>
    <scope>NUCLEOTIDE SEQUENCE [LARGE SCALE GENOMIC DNA]</scope>
    <source>
        <strain evidence="1 2">NBRC 13287</strain>
    </source>
</reference>
<dbReference type="EMBL" id="BATJ01000013">
    <property type="protein sequence ID" value="GAD68425.1"/>
    <property type="molecule type" value="Genomic_DNA"/>
</dbReference>